<keyword evidence="1" id="KW-0966">Cell projection</keyword>
<keyword evidence="1" id="KW-0282">Flagellum</keyword>
<organism evidence="1 2">
    <name type="scientific">Cichlidogyrus casuarinus</name>
    <dbReference type="NCBI Taxonomy" id="1844966"/>
    <lineage>
        <taxon>Eukaryota</taxon>
        <taxon>Metazoa</taxon>
        <taxon>Spiralia</taxon>
        <taxon>Lophotrochozoa</taxon>
        <taxon>Platyhelminthes</taxon>
        <taxon>Monogenea</taxon>
        <taxon>Monopisthocotylea</taxon>
        <taxon>Dactylogyridea</taxon>
        <taxon>Ancyrocephalidae</taxon>
        <taxon>Cichlidogyrus</taxon>
    </lineage>
</organism>
<evidence type="ECO:0000313" key="2">
    <source>
        <dbReference type="Proteomes" id="UP001626550"/>
    </source>
</evidence>
<gene>
    <name evidence="1" type="primary">TTC40_2</name>
    <name evidence="1" type="ORF">Ciccas_003642</name>
</gene>
<proteinExistence type="predicted"/>
<sequence>MVSILALAFANNLSSSERHLNWAIGSANLASKSQQVISATSLQMSGGLSIKLQKHGVALRSSLARLRFRIKSGVKQSQMNLKTELWKLYRTINGVESFQSSPSFDSVKEGQENTSLPTQKELYPETKAKMLLDLAFVGLGTGNTDLADDCARDLSIIVKTDLPVSELVRVQTELHFLNCARALAQYGALSCRNTKPIVELRHSVLERCQSAMEYAIRNDAPISSIHLGCAVIWSICAPLLQPMLRAHPVVRKSLESIIKQLSQINTFQKRLLFQAHFALALAQIDCGQLQIATENFEKALHLDLNGEFKDQLIYLMKKVESRKEIYKTPERPEDKARQLIEQVKSLMNGSETPEEPLGNGHIPLVIRKFGTLKKMDHDSTQISSASSAGLVAMAGQCLTNEFRAMLSIDAQITGNTIFHLFYESDLNRKAKETNLKMFTLLEVKQLSSRGVQWLDLPPIVQGYLNRNLSDPPVEMDHCEGIQLWIDIAKTSRKLKIWDCCRIACRQESIHLCFEEVAL</sequence>
<dbReference type="AlphaFoldDB" id="A0ABD2QDS3"/>
<dbReference type="EMBL" id="JBJKFK010000343">
    <property type="protein sequence ID" value="KAL3317695.1"/>
    <property type="molecule type" value="Genomic_DNA"/>
</dbReference>
<dbReference type="PANTHER" id="PTHR15977">
    <property type="entry name" value="CILIA- AND FLAGELLA-ASSOCIATED PROTEIN 46"/>
    <property type="match status" value="1"/>
</dbReference>
<dbReference type="PANTHER" id="PTHR15977:SF15">
    <property type="entry name" value="CILIA- AND FLAGELLA-ASSOCIATED PROTEIN 46"/>
    <property type="match status" value="1"/>
</dbReference>
<protein>
    <submittedName>
        <fullName evidence="1">Cilia- and flagella-associated protein 46</fullName>
    </submittedName>
</protein>
<dbReference type="InterPro" id="IPR039586">
    <property type="entry name" value="CFAP46"/>
</dbReference>
<reference evidence="1 2" key="1">
    <citation type="submission" date="2024-11" db="EMBL/GenBank/DDBJ databases">
        <title>Adaptive evolution of stress response genes in parasites aligns with host niche diversity.</title>
        <authorList>
            <person name="Hahn C."/>
            <person name="Resl P."/>
        </authorList>
    </citation>
    <scope>NUCLEOTIDE SEQUENCE [LARGE SCALE GENOMIC DNA]</scope>
    <source>
        <strain evidence="1">EGGRZ-B1_66</strain>
        <tissue evidence="1">Body</tissue>
    </source>
</reference>
<evidence type="ECO:0000313" key="1">
    <source>
        <dbReference type="EMBL" id="KAL3317695.1"/>
    </source>
</evidence>
<keyword evidence="1" id="KW-0969">Cilium</keyword>
<comment type="caution">
    <text evidence="1">The sequence shown here is derived from an EMBL/GenBank/DDBJ whole genome shotgun (WGS) entry which is preliminary data.</text>
</comment>
<keyword evidence="2" id="KW-1185">Reference proteome</keyword>
<dbReference type="Proteomes" id="UP001626550">
    <property type="component" value="Unassembled WGS sequence"/>
</dbReference>
<name>A0ABD2QDS3_9PLAT</name>
<accession>A0ABD2QDS3</accession>